<evidence type="ECO:0000313" key="2">
    <source>
        <dbReference type="EMBL" id="RNA09010.1"/>
    </source>
</evidence>
<dbReference type="Proteomes" id="UP000276133">
    <property type="component" value="Unassembled WGS sequence"/>
</dbReference>
<dbReference type="EMBL" id="REGN01006569">
    <property type="protein sequence ID" value="RNA09010.1"/>
    <property type="molecule type" value="Genomic_DNA"/>
</dbReference>
<proteinExistence type="predicted"/>
<name>A0A3M7QC94_BRAPC</name>
<keyword evidence="1" id="KW-0812">Transmembrane</keyword>
<keyword evidence="1" id="KW-1133">Transmembrane helix</keyword>
<evidence type="ECO:0000256" key="1">
    <source>
        <dbReference type="SAM" id="Phobius"/>
    </source>
</evidence>
<keyword evidence="3" id="KW-1185">Reference proteome</keyword>
<feature type="transmembrane region" description="Helical" evidence="1">
    <location>
        <begin position="52"/>
        <end position="71"/>
    </location>
</feature>
<dbReference type="AlphaFoldDB" id="A0A3M7QC94"/>
<reference evidence="2 3" key="1">
    <citation type="journal article" date="2018" name="Sci. Rep.">
        <title>Genomic signatures of local adaptation to the degree of environmental predictability in rotifers.</title>
        <authorList>
            <person name="Franch-Gras L."/>
            <person name="Hahn C."/>
            <person name="Garcia-Roger E.M."/>
            <person name="Carmona M.J."/>
            <person name="Serra M."/>
            <person name="Gomez A."/>
        </authorList>
    </citation>
    <scope>NUCLEOTIDE SEQUENCE [LARGE SCALE GENOMIC DNA]</scope>
    <source>
        <strain evidence="2">HYR1</strain>
    </source>
</reference>
<evidence type="ECO:0000313" key="3">
    <source>
        <dbReference type="Proteomes" id="UP000276133"/>
    </source>
</evidence>
<comment type="caution">
    <text evidence="2">The sequence shown here is derived from an EMBL/GenBank/DDBJ whole genome shotgun (WGS) entry which is preliminary data.</text>
</comment>
<accession>A0A3M7QC94</accession>
<keyword evidence="1" id="KW-0472">Membrane</keyword>
<protein>
    <submittedName>
        <fullName evidence="2">Uncharacterized protein</fullName>
    </submittedName>
</protein>
<gene>
    <name evidence="2" type="ORF">BpHYR1_048759</name>
</gene>
<sequence>MQKDNHTTRNKIGTKRLKKTPYENKITRSWTFYKSTLKCGRSVGSSKQKKQIGYYFCLCLIIFVLIGYKLYKNKKYYCALYEKGTRQNKKIFRKKNNKPFQKGILKKTFPKKDLKQKNFRKLVKYETGFSGGFKIGAIKS</sequence>
<organism evidence="2 3">
    <name type="scientific">Brachionus plicatilis</name>
    <name type="common">Marine rotifer</name>
    <name type="synonym">Brachionus muelleri</name>
    <dbReference type="NCBI Taxonomy" id="10195"/>
    <lineage>
        <taxon>Eukaryota</taxon>
        <taxon>Metazoa</taxon>
        <taxon>Spiralia</taxon>
        <taxon>Gnathifera</taxon>
        <taxon>Rotifera</taxon>
        <taxon>Eurotatoria</taxon>
        <taxon>Monogononta</taxon>
        <taxon>Pseudotrocha</taxon>
        <taxon>Ploima</taxon>
        <taxon>Brachionidae</taxon>
        <taxon>Brachionus</taxon>
    </lineage>
</organism>